<dbReference type="AlphaFoldDB" id="A0AAJ0MJW3"/>
<dbReference type="PANTHER" id="PTHR40370:SF1">
    <property type="entry name" value="DUF3074 DOMAIN-CONTAINING PROTEIN"/>
    <property type="match status" value="1"/>
</dbReference>
<dbReference type="Proteomes" id="UP001275084">
    <property type="component" value="Unassembled WGS sequence"/>
</dbReference>
<gene>
    <name evidence="2" type="ORF">B0T25DRAFT_575592</name>
</gene>
<dbReference type="InterPro" id="IPR024500">
    <property type="entry name" value="DUF3074"/>
</dbReference>
<keyword evidence="3" id="KW-1185">Reference proteome</keyword>
<evidence type="ECO:0000313" key="3">
    <source>
        <dbReference type="Proteomes" id="UP001275084"/>
    </source>
</evidence>
<accession>A0AAJ0MJW3</accession>
<dbReference type="PANTHER" id="PTHR40370">
    <property type="entry name" value="EXPRESSED PROTEIN"/>
    <property type="match status" value="1"/>
</dbReference>
<dbReference type="SUPFAM" id="SSF55961">
    <property type="entry name" value="Bet v1-like"/>
    <property type="match status" value="1"/>
</dbReference>
<evidence type="ECO:0000313" key="2">
    <source>
        <dbReference type="EMBL" id="KAK3362928.1"/>
    </source>
</evidence>
<organism evidence="2 3">
    <name type="scientific">Lasiosphaeria hispida</name>
    <dbReference type="NCBI Taxonomy" id="260671"/>
    <lineage>
        <taxon>Eukaryota</taxon>
        <taxon>Fungi</taxon>
        <taxon>Dikarya</taxon>
        <taxon>Ascomycota</taxon>
        <taxon>Pezizomycotina</taxon>
        <taxon>Sordariomycetes</taxon>
        <taxon>Sordariomycetidae</taxon>
        <taxon>Sordariales</taxon>
        <taxon>Lasiosphaeriaceae</taxon>
        <taxon>Lasiosphaeria</taxon>
    </lineage>
</organism>
<feature type="domain" description="DUF3074" evidence="1">
    <location>
        <begin position="92"/>
        <end position="294"/>
    </location>
</feature>
<proteinExistence type="predicted"/>
<dbReference type="Pfam" id="PF11274">
    <property type="entry name" value="DUF3074"/>
    <property type="match status" value="1"/>
</dbReference>
<evidence type="ECO:0000259" key="1">
    <source>
        <dbReference type="Pfam" id="PF11274"/>
    </source>
</evidence>
<name>A0AAJ0MJW3_9PEZI</name>
<protein>
    <recommendedName>
        <fullName evidence="1">DUF3074 domain-containing protein</fullName>
    </recommendedName>
</protein>
<reference evidence="2" key="1">
    <citation type="journal article" date="2023" name="Mol. Phylogenet. Evol.">
        <title>Genome-scale phylogeny and comparative genomics of the fungal order Sordariales.</title>
        <authorList>
            <person name="Hensen N."/>
            <person name="Bonometti L."/>
            <person name="Westerberg I."/>
            <person name="Brannstrom I.O."/>
            <person name="Guillou S."/>
            <person name="Cros-Aarteil S."/>
            <person name="Calhoun S."/>
            <person name="Haridas S."/>
            <person name="Kuo A."/>
            <person name="Mondo S."/>
            <person name="Pangilinan J."/>
            <person name="Riley R."/>
            <person name="LaButti K."/>
            <person name="Andreopoulos B."/>
            <person name="Lipzen A."/>
            <person name="Chen C."/>
            <person name="Yan M."/>
            <person name="Daum C."/>
            <person name="Ng V."/>
            <person name="Clum A."/>
            <person name="Steindorff A."/>
            <person name="Ohm R.A."/>
            <person name="Martin F."/>
            <person name="Silar P."/>
            <person name="Natvig D.O."/>
            <person name="Lalanne C."/>
            <person name="Gautier V."/>
            <person name="Ament-Velasquez S.L."/>
            <person name="Kruys A."/>
            <person name="Hutchinson M.I."/>
            <person name="Powell A.J."/>
            <person name="Barry K."/>
            <person name="Miller A.N."/>
            <person name="Grigoriev I.V."/>
            <person name="Debuchy R."/>
            <person name="Gladieux P."/>
            <person name="Hiltunen Thoren M."/>
            <person name="Johannesson H."/>
        </authorList>
    </citation>
    <scope>NUCLEOTIDE SEQUENCE</scope>
    <source>
        <strain evidence="2">CBS 955.72</strain>
    </source>
</reference>
<reference evidence="2" key="2">
    <citation type="submission" date="2023-06" db="EMBL/GenBank/DDBJ databases">
        <authorList>
            <consortium name="Lawrence Berkeley National Laboratory"/>
            <person name="Haridas S."/>
            <person name="Hensen N."/>
            <person name="Bonometti L."/>
            <person name="Westerberg I."/>
            <person name="Brannstrom I.O."/>
            <person name="Guillou S."/>
            <person name="Cros-Aarteil S."/>
            <person name="Calhoun S."/>
            <person name="Kuo A."/>
            <person name="Mondo S."/>
            <person name="Pangilinan J."/>
            <person name="Riley R."/>
            <person name="Labutti K."/>
            <person name="Andreopoulos B."/>
            <person name="Lipzen A."/>
            <person name="Chen C."/>
            <person name="Yanf M."/>
            <person name="Daum C."/>
            <person name="Ng V."/>
            <person name="Clum A."/>
            <person name="Steindorff A."/>
            <person name="Ohm R."/>
            <person name="Martin F."/>
            <person name="Silar P."/>
            <person name="Natvig D."/>
            <person name="Lalanne C."/>
            <person name="Gautier V."/>
            <person name="Ament-Velasquez S.L."/>
            <person name="Kruys A."/>
            <person name="Hutchinson M.I."/>
            <person name="Powell A.J."/>
            <person name="Barry K."/>
            <person name="Miller A.N."/>
            <person name="Grigoriev I.V."/>
            <person name="Debuchy R."/>
            <person name="Gladieux P."/>
            <person name="Thoren M.H."/>
            <person name="Johannesson H."/>
        </authorList>
    </citation>
    <scope>NUCLEOTIDE SEQUENCE</scope>
    <source>
        <strain evidence="2">CBS 955.72</strain>
    </source>
</reference>
<comment type="caution">
    <text evidence="2">The sequence shown here is derived from an EMBL/GenBank/DDBJ whole genome shotgun (WGS) entry which is preliminary data.</text>
</comment>
<dbReference type="EMBL" id="JAUIQD010000001">
    <property type="protein sequence ID" value="KAK3362928.1"/>
    <property type="molecule type" value="Genomic_DNA"/>
</dbReference>
<sequence length="304" mass="32395">MAEPLLSLAGLRAAQLPSLDATPDVLAPFLISILQEAVPFADSISPKNTAPAPPLWAPKGSKAYPAACEAKVDLLERAVPVLPGSEGGRETWACRRSVHRDAAEAGTASWGEFRQCFKERHVATEDAFTPTVISAREAVRWECGAVEAHEVGETYGNFTLGVAAMRHRVARPVLKDRVFPVLQMTCAVMDAEVVADAAAVSRTEKPEFLVVSITVDDFFSSPLDTAPSGESSNTVVAAYVSVERIRKLPGPGTGDIEWIMATASDARGGIPMWVQTLAVPGQIAKDVPNFLAWVAKERASTGSS</sequence>